<dbReference type="PRINTS" id="PR00180">
    <property type="entry name" value="CRETINALDHBP"/>
</dbReference>
<feature type="domain" description="CRAL-TRIO" evidence="1">
    <location>
        <begin position="144"/>
        <end position="244"/>
    </location>
</feature>
<dbReference type="SMART" id="SM00516">
    <property type="entry name" value="SEC14"/>
    <property type="match status" value="1"/>
</dbReference>
<proteinExistence type="predicted"/>
<name>A0A1I8Q407_STOCA</name>
<evidence type="ECO:0000313" key="2">
    <source>
        <dbReference type="EnsemblMetazoa" id="SCAU013669-PA"/>
    </source>
</evidence>
<protein>
    <recommendedName>
        <fullName evidence="1">CRAL-TRIO domain-containing protein</fullName>
    </recommendedName>
</protein>
<dbReference type="EnsemblMetazoa" id="SCAU013669-RA">
    <property type="protein sequence ID" value="SCAU013669-PA"/>
    <property type="gene ID" value="SCAU013669"/>
</dbReference>
<dbReference type="InterPro" id="IPR001251">
    <property type="entry name" value="CRAL-TRIO_dom"/>
</dbReference>
<dbReference type="AlphaFoldDB" id="A0A1I8Q407"/>
<evidence type="ECO:0000259" key="1">
    <source>
        <dbReference type="PROSITE" id="PS50191"/>
    </source>
</evidence>
<gene>
    <name evidence="2" type="primary">106088141</name>
</gene>
<keyword evidence="3" id="KW-1185">Reference proteome</keyword>
<dbReference type="Proteomes" id="UP000095300">
    <property type="component" value="Unassembled WGS sequence"/>
</dbReference>
<dbReference type="CDD" id="cd00170">
    <property type="entry name" value="SEC14"/>
    <property type="match status" value="1"/>
</dbReference>
<reference evidence="2" key="1">
    <citation type="submission" date="2020-05" db="UniProtKB">
        <authorList>
            <consortium name="EnsemblMetazoa"/>
        </authorList>
    </citation>
    <scope>IDENTIFICATION</scope>
    <source>
        <strain evidence="2">USDA</strain>
    </source>
</reference>
<dbReference type="GO" id="GO:0016020">
    <property type="term" value="C:membrane"/>
    <property type="evidence" value="ECO:0007669"/>
    <property type="project" value="TreeGrafter"/>
</dbReference>
<dbReference type="InterPro" id="IPR036865">
    <property type="entry name" value="CRAL-TRIO_dom_sf"/>
</dbReference>
<sequence>MWPLFDLEVEYRKHPAIKREDVQKILKWVDAQPHMPKLWEQEILLFYNACGMQTEYTKQVIDAYYTFRTHTEELFGDLDVNSPQMQLALKTSPGFPLNERTKEGYGIVIGKIMDPNPANFDFAASEKIVCAALDMWLHNTGLIPGIMVVFDLENMAFGHMARMNVLLMKKLFYFFQETIPVRLVCVHFINPPSIMEKLMSLMNPFIKKELKDAFIVHPNLESFYKYIPRNILPKDFGGDSGSCSELMETFNEQLLSNRSNIIEFNNSRRVNEKLRPEKTKSHINNLGTQGNFKKLDID</sequence>
<dbReference type="PANTHER" id="PTHR10174">
    <property type="entry name" value="ALPHA-TOCOPHEROL TRANSFER PROTEIN-RELATED"/>
    <property type="match status" value="1"/>
</dbReference>
<organism evidence="2 3">
    <name type="scientific">Stomoxys calcitrans</name>
    <name type="common">Stable fly</name>
    <name type="synonym">Conops calcitrans</name>
    <dbReference type="NCBI Taxonomy" id="35570"/>
    <lineage>
        <taxon>Eukaryota</taxon>
        <taxon>Metazoa</taxon>
        <taxon>Ecdysozoa</taxon>
        <taxon>Arthropoda</taxon>
        <taxon>Hexapoda</taxon>
        <taxon>Insecta</taxon>
        <taxon>Pterygota</taxon>
        <taxon>Neoptera</taxon>
        <taxon>Endopterygota</taxon>
        <taxon>Diptera</taxon>
        <taxon>Brachycera</taxon>
        <taxon>Muscomorpha</taxon>
        <taxon>Muscoidea</taxon>
        <taxon>Muscidae</taxon>
        <taxon>Stomoxys</taxon>
    </lineage>
</organism>
<dbReference type="PANTHER" id="PTHR10174:SF213">
    <property type="entry name" value="CRAL-TRIO DOMAIN-CONTAINING PROTEIN"/>
    <property type="match status" value="1"/>
</dbReference>
<dbReference type="SUPFAM" id="SSF46938">
    <property type="entry name" value="CRAL/TRIO N-terminal domain"/>
    <property type="match status" value="1"/>
</dbReference>
<dbReference type="Pfam" id="PF00650">
    <property type="entry name" value="CRAL_TRIO"/>
    <property type="match status" value="1"/>
</dbReference>
<dbReference type="InterPro" id="IPR036273">
    <property type="entry name" value="CRAL/TRIO_N_dom_sf"/>
</dbReference>
<dbReference type="Gene3D" id="3.40.525.10">
    <property type="entry name" value="CRAL-TRIO lipid binding domain"/>
    <property type="match status" value="1"/>
</dbReference>
<dbReference type="PROSITE" id="PS50191">
    <property type="entry name" value="CRAL_TRIO"/>
    <property type="match status" value="1"/>
</dbReference>
<dbReference type="GO" id="GO:1902936">
    <property type="term" value="F:phosphatidylinositol bisphosphate binding"/>
    <property type="evidence" value="ECO:0007669"/>
    <property type="project" value="TreeGrafter"/>
</dbReference>
<accession>A0A1I8Q407</accession>
<dbReference type="VEuPathDB" id="VectorBase:SCAU013669"/>
<evidence type="ECO:0000313" key="3">
    <source>
        <dbReference type="Proteomes" id="UP000095300"/>
    </source>
</evidence>
<dbReference type="SUPFAM" id="SSF52087">
    <property type="entry name" value="CRAL/TRIO domain"/>
    <property type="match status" value="1"/>
</dbReference>